<dbReference type="RefSeq" id="WP_406792755.1">
    <property type="nucleotide sequence ID" value="NZ_JBJHZX010000020.1"/>
</dbReference>
<feature type="transmembrane region" description="Helical" evidence="1">
    <location>
        <begin position="218"/>
        <end position="242"/>
    </location>
</feature>
<dbReference type="PANTHER" id="PTHR31310:SF7">
    <property type="entry name" value="PA-PHOSPHATASE RELATED-FAMILY PROTEIN DDB_G0268928"/>
    <property type="match status" value="1"/>
</dbReference>
<dbReference type="InterPro" id="IPR036938">
    <property type="entry name" value="PAP2/HPO_sf"/>
</dbReference>
<feature type="transmembrane region" description="Helical" evidence="1">
    <location>
        <begin position="174"/>
        <end position="198"/>
    </location>
</feature>
<evidence type="ECO:0000259" key="2">
    <source>
        <dbReference type="SMART" id="SM00014"/>
    </source>
</evidence>
<protein>
    <submittedName>
        <fullName evidence="3">Phosphatase PAP2 family protein</fullName>
    </submittedName>
</protein>
<keyword evidence="1" id="KW-1133">Transmembrane helix</keyword>
<dbReference type="EMBL" id="JBJHZX010000020">
    <property type="protein sequence ID" value="MFL0196648.1"/>
    <property type="molecule type" value="Genomic_DNA"/>
</dbReference>
<name>A0ABW8SLI7_9CLOT</name>
<feature type="transmembrane region" description="Helical" evidence="1">
    <location>
        <begin position="143"/>
        <end position="162"/>
    </location>
</feature>
<feature type="transmembrane region" description="Helical" evidence="1">
    <location>
        <begin position="249"/>
        <end position="266"/>
    </location>
</feature>
<dbReference type="Gene3D" id="1.20.144.10">
    <property type="entry name" value="Phosphatidic acid phosphatase type 2/haloperoxidase"/>
    <property type="match status" value="1"/>
</dbReference>
<dbReference type="SMART" id="SM00014">
    <property type="entry name" value="acidPPc"/>
    <property type="match status" value="1"/>
</dbReference>
<organism evidence="3 4">
    <name type="scientific">Candidatus Clostridium eludens</name>
    <dbReference type="NCBI Taxonomy" id="3381663"/>
    <lineage>
        <taxon>Bacteria</taxon>
        <taxon>Bacillati</taxon>
        <taxon>Bacillota</taxon>
        <taxon>Clostridia</taxon>
        <taxon>Eubacteriales</taxon>
        <taxon>Clostridiaceae</taxon>
        <taxon>Clostridium</taxon>
    </lineage>
</organism>
<dbReference type="InterPro" id="IPR000326">
    <property type="entry name" value="PAP2/HPO"/>
</dbReference>
<feature type="domain" description="Phosphatidic acid phosphatase type 2/haloperoxidase" evidence="2">
    <location>
        <begin position="183"/>
        <end position="291"/>
    </location>
</feature>
<evidence type="ECO:0000313" key="4">
    <source>
        <dbReference type="Proteomes" id="UP001623660"/>
    </source>
</evidence>
<feature type="transmembrane region" description="Helical" evidence="1">
    <location>
        <begin position="77"/>
        <end position="95"/>
    </location>
</feature>
<dbReference type="Proteomes" id="UP001623660">
    <property type="component" value="Unassembled WGS sequence"/>
</dbReference>
<keyword evidence="4" id="KW-1185">Reference proteome</keyword>
<sequence length="328" mass="39086">MYKFIEKNTLNVYEGKFSKLLFFIENYYFILIGLYFLNKSLHIAYYSPINSTNDIYMFALTLICFSAYSDIRKDVRLIPFLILCVLFFMIIFYINKHGYNFWGKMLRWQINRHIVINLNPIFANIPFNDGNFARIYKSETLTWFFRMVYNNGFVLPVLFALYRSAIIKDLKKMVRYALSAHILQIFLITPFYLTFHLQEVWYVLKQPDGLARHLNPNAAAGITLNCFPSMHTSISFAMFLLALREKNKLFKFIFGFFCLSIIYSTLYLEIHWILDVIAGMILGYITVKIVDFILDKVKILFKKPMDMFYYKNNQTTYEINNFYLDTMN</sequence>
<gene>
    <name evidence="3" type="ORF">ACJDU8_13930</name>
</gene>
<proteinExistence type="predicted"/>
<feature type="transmembrane region" description="Helical" evidence="1">
    <location>
        <begin position="272"/>
        <end position="294"/>
    </location>
</feature>
<evidence type="ECO:0000313" key="3">
    <source>
        <dbReference type="EMBL" id="MFL0196648.1"/>
    </source>
</evidence>
<feature type="transmembrane region" description="Helical" evidence="1">
    <location>
        <begin position="20"/>
        <end position="37"/>
    </location>
</feature>
<dbReference type="Pfam" id="PF01569">
    <property type="entry name" value="PAP2"/>
    <property type="match status" value="1"/>
</dbReference>
<keyword evidence="1" id="KW-0812">Transmembrane</keyword>
<reference evidence="3 4" key="1">
    <citation type="submission" date="2024-11" db="EMBL/GenBank/DDBJ databases">
        <authorList>
            <person name="Heng Y.C."/>
            <person name="Lim A.C.H."/>
            <person name="Lee J.K.Y."/>
            <person name="Kittelmann S."/>
        </authorList>
    </citation>
    <scope>NUCLEOTIDE SEQUENCE [LARGE SCALE GENOMIC DNA]</scope>
    <source>
        <strain evidence="3 4">WILCCON 0269</strain>
    </source>
</reference>
<keyword evidence="1" id="KW-0472">Membrane</keyword>
<dbReference type="CDD" id="cd03386">
    <property type="entry name" value="PAP2_Aur1_like"/>
    <property type="match status" value="1"/>
</dbReference>
<dbReference type="InterPro" id="IPR052185">
    <property type="entry name" value="IPC_Synthase-Related"/>
</dbReference>
<comment type="caution">
    <text evidence="3">The sequence shown here is derived from an EMBL/GenBank/DDBJ whole genome shotgun (WGS) entry which is preliminary data.</text>
</comment>
<dbReference type="SUPFAM" id="SSF48317">
    <property type="entry name" value="Acid phosphatase/Vanadium-dependent haloperoxidase"/>
    <property type="match status" value="1"/>
</dbReference>
<dbReference type="PANTHER" id="PTHR31310">
    <property type="match status" value="1"/>
</dbReference>
<feature type="transmembrane region" description="Helical" evidence="1">
    <location>
        <begin position="43"/>
        <end position="65"/>
    </location>
</feature>
<evidence type="ECO:0000256" key="1">
    <source>
        <dbReference type="SAM" id="Phobius"/>
    </source>
</evidence>
<accession>A0ABW8SLI7</accession>